<keyword evidence="3" id="KW-1185">Reference proteome</keyword>
<proteinExistence type="predicted"/>
<feature type="compositionally biased region" description="Basic and acidic residues" evidence="1">
    <location>
        <begin position="36"/>
        <end position="52"/>
    </location>
</feature>
<name>A0A5C3MLH0_9AGAM</name>
<evidence type="ECO:0000256" key="1">
    <source>
        <dbReference type="SAM" id="MobiDB-lite"/>
    </source>
</evidence>
<organism evidence="2 3">
    <name type="scientific">Heliocybe sulcata</name>
    <dbReference type="NCBI Taxonomy" id="5364"/>
    <lineage>
        <taxon>Eukaryota</taxon>
        <taxon>Fungi</taxon>
        <taxon>Dikarya</taxon>
        <taxon>Basidiomycota</taxon>
        <taxon>Agaricomycotina</taxon>
        <taxon>Agaricomycetes</taxon>
        <taxon>Gloeophyllales</taxon>
        <taxon>Gloeophyllaceae</taxon>
        <taxon>Heliocybe</taxon>
    </lineage>
</organism>
<reference evidence="2 3" key="1">
    <citation type="journal article" date="2019" name="Nat. Ecol. Evol.">
        <title>Megaphylogeny resolves global patterns of mushroom evolution.</title>
        <authorList>
            <person name="Varga T."/>
            <person name="Krizsan K."/>
            <person name="Foldi C."/>
            <person name="Dima B."/>
            <person name="Sanchez-Garcia M."/>
            <person name="Sanchez-Ramirez S."/>
            <person name="Szollosi G.J."/>
            <person name="Szarkandi J.G."/>
            <person name="Papp V."/>
            <person name="Albert L."/>
            <person name="Andreopoulos W."/>
            <person name="Angelini C."/>
            <person name="Antonin V."/>
            <person name="Barry K.W."/>
            <person name="Bougher N.L."/>
            <person name="Buchanan P."/>
            <person name="Buyck B."/>
            <person name="Bense V."/>
            <person name="Catcheside P."/>
            <person name="Chovatia M."/>
            <person name="Cooper J."/>
            <person name="Damon W."/>
            <person name="Desjardin D."/>
            <person name="Finy P."/>
            <person name="Geml J."/>
            <person name="Haridas S."/>
            <person name="Hughes K."/>
            <person name="Justo A."/>
            <person name="Karasinski D."/>
            <person name="Kautmanova I."/>
            <person name="Kiss B."/>
            <person name="Kocsube S."/>
            <person name="Kotiranta H."/>
            <person name="LaButti K.M."/>
            <person name="Lechner B.E."/>
            <person name="Liimatainen K."/>
            <person name="Lipzen A."/>
            <person name="Lukacs Z."/>
            <person name="Mihaltcheva S."/>
            <person name="Morgado L.N."/>
            <person name="Niskanen T."/>
            <person name="Noordeloos M.E."/>
            <person name="Ohm R.A."/>
            <person name="Ortiz-Santana B."/>
            <person name="Ovrebo C."/>
            <person name="Racz N."/>
            <person name="Riley R."/>
            <person name="Savchenko A."/>
            <person name="Shiryaev A."/>
            <person name="Soop K."/>
            <person name="Spirin V."/>
            <person name="Szebenyi C."/>
            <person name="Tomsovsky M."/>
            <person name="Tulloss R.E."/>
            <person name="Uehling J."/>
            <person name="Grigoriev I.V."/>
            <person name="Vagvolgyi C."/>
            <person name="Papp T."/>
            <person name="Martin F.M."/>
            <person name="Miettinen O."/>
            <person name="Hibbett D.S."/>
            <person name="Nagy L.G."/>
        </authorList>
    </citation>
    <scope>NUCLEOTIDE SEQUENCE [LARGE SCALE GENOMIC DNA]</scope>
    <source>
        <strain evidence="2 3">OMC1185</strain>
    </source>
</reference>
<protein>
    <submittedName>
        <fullName evidence="2">Uncharacterized protein</fullName>
    </submittedName>
</protein>
<evidence type="ECO:0000313" key="3">
    <source>
        <dbReference type="Proteomes" id="UP000305948"/>
    </source>
</evidence>
<sequence length="52" mass="5589">MSDSLAQSEVDLGHIDQLQRKSGAEIADATTGSRAEVTHRAVLHKSELSDRA</sequence>
<dbReference type="EMBL" id="ML213537">
    <property type="protein sequence ID" value="TFK45727.1"/>
    <property type="molecule type" value="Genomic_DNA"/>
</dbReference>
<dbReference type="AlphaFoldDB" id="A0A5C3MLH0"/>
<accession>A0A5C3MLH0</accession>
<gene>
    <name evidence="2" type="ORF">OE88DRAFT_1668798</name>
</gene>
<dbReference type="Proteomes" id="UP000305948">
    <property type="component" value="Unassembled WGS sequence"/>
</dbReference>
<feature type="region of interest" description="Disordered" evidence="1">
    <location>
        <begin position="23"/>
        <end position="52"/>
    </location>
</feature>
<evidence type="ECO:0000313" key="2">
    <source>
        <dbReference type="EMBL" id="TFK45727.1"/>
    </source>
</evidence>